<protein>
    <recommendedName>
        <fullName evidence="3">Cell division protein FtsL</fullName>
    </recommendedName>
</protein>
<accession>A0A399E0T9</accession>
<proteinExistence type="predicted"/>
<evidence type="ECO:0000313" key="2">
    <source>
        <dbReference type="Proteomes" id="UP000266089"/>
    </source>
</evidence>
<dbReference type="Proteomes" id="UP000266089">
    <property type="component" value="Unassembled WGS sequence"/>
</dbReference>
<dbReference type="RefSeq" id="WP_027887285.1">
    <property type="nucleotide sequence ID" value="NZ_JBHSXZ010000040.1"/>
</dbReference>
<reference evidence="1 2" key="1">
    <citation type="submission" date="2018-08" db="EMBL/GenBank/DDBJ databases">
        <title>Meiothermus cateniformans JCM 15151 genome sequencing project.</title>
        <authorList>
            <person name="Da Costa M.S."/>
            <person name="Albuquerque L."/>
            <person name="Raposo P."/>
            <person name="Froufe H.J.C."/>
            <person name="Barroso C.S."/>
            <person name="Egas C."/>
        </authorList>
    </citation>
    <scope>NUCLEOTIDE SEQUENCE [LARGE SCALE GENOMIC DNA]</scope>
    <source>
        <strain evidence="1 2">JCM 15151</strain>
    </source>
</reference>
<sequence length="91" mass="10350">MKTVLRWGLLYLLLLTGLTALGHYNQQLNANLTALEAKETDLRQKETRLLLQRYQLTAPLALRAWAEANGYIPMSLGRWAHPGPVPERSRP</sequence>
<comment type="caution">
    <text evidence="1">The sequence shown here is derived from an EMBL/GenBank/DDBJ whole genome shotgun (WGS) entry which is preliminary data.</text>
</comment>
<dbReference type="AlphaFoldDB" id="A0A399E0T9"/>
<name>A0A399E0T9_9DEIN</name>
<evidence type="ECO:0000313" key="1">
    <source>
        <dbReference type="EMBL" id="RIH77318.1"/>
    </source>
</evidence>
<organism evidence="1 2">
    <name type="scientific">Meiothermus taiwanensis</name>
    <dbReference type="NCBI Taxonomy" id="172827"/>
    <lineage>
        <taxon>Bacteria</taxon>
        <taxon>Thermotogati</taxon>
        <taxon>Deinococcota</taxon>
        <taxon>Deinococci</taxon>
        <taxon>Thermales</taxon>
        <taxon>Thermaceae</taxon>
        <taxon>Meiothermus</taxon>
    </lineage>
</organism>
<evidence type="ECO:0008006" key="3">
    <source>
        <dbReference type="Google" id="ProtNLM"/>
    </source>
</evidence>
<gene>
    <name evidence="1" type="ORF">Mcate_01369</name>
</gene>
<dbReference type="OrthoDB" id="26883at2"/>
<dbReference type="EMBL" id="QWKX01000028">
    <property type="protein sequence ID" value="RIH77318.1"/>
    <property type="molecule type" value="Genomic_DNA"/>
</dbReference>